<dbReference type="PANTHER" id="PTHR21377:SF0">
    <property type="entry name" value="PROTEIN FAM210B, MITOCHONDRIAL"/>
    <property type="match status" value="1"/>
</dbReference>
<evidence type="ECO:0000313" key="5">
    <source>
        <dbReference type="Proteomes" id="UP000824219"/>
    </source>
</evidence>
<accession>A0A9D3NNH9</accession>
<sequence>MFLCRGSRSVVAQSFSLYNLAGSVQVATNIQQDAIWSLHNSSIISGSQVRDRGANNAHHLRLLHGMLQDESGNSNKYKYMSRAWTAYKSISRLDFILPFSWRSKGGNTADLLNSQKSLFCPDSQTCIIHSSTNDLLSSALPNASKQNEADWTKGEPATEVKEVPFSKSPHGGAEKPDPEEKQNKTKQLKKVFREYGAVGVSFHVGISLISLGIFYVAVSSGINMADLLCKLGFSEAVVQSKMAAGTSTFVLAYAVHKLFAPVRISITLVSVPLIVRHLRKTGLFKSLPPRL</sequence>
<feature type="domain" description="DUF1279" evidence="3">
    <location>
        <begin position="187"/>
        <end position="273"/>
    </location>
</feature>
<dbReference type="AlphaFoldDB" id="A0A9D3NNH9"/>
<dbReference type="GO" id="GO:0005739">
    <property type="term" value="C:mitochondrion"/>
    <property type="evidence" value="ECO:0007669"/>
    <property type="project" value="TreeGrafter"/>
</dbReference>
<feature type="transmembrane region" description="Helical" evidence="2">
    <location>
        <begin position="195"/>
        <end position="218"/>
    </location>
</feature>
<dbReference type="InterPro" id="IPR009688">
    <property type="entry name" value="FAM210A/B-like_dom"/>
</dbReference>
<feature type="compositionally biased region" description="Basic and acidic residues" evidence="1">
    <location>
        <begin position="147"/>
        <end position="164"/>
    </location>
</feature>
<keyword evidence="2" id="KW-0472">Membrane</keyword>
<keyword evidence="2" id="KW-1133">Transmembrane helix</keyword>
<gene>
    <name evidence="4" type="ORF">KOW79_010142</name>
</gene>
<dbReference type="OrthoDB" id="426386at2759"/>
<feature type="compositionally biased region" description="Basic and acidic residues" evidence="1">
    <location>
        <begin position="172"/>
        <end position="183"/>
    </location>
</feature>
<dbReference type="Pfam" id="PF06916">
    <property type="entry name" value="FAM210A-B_dom"/>
    <property type="match status" value="1"/>
</dbReference>
<name>A0A9D3NNH9_9TELE</name>
<dbReference type="PANTHER" id="PTHR21377">
    <property type="entry name" value="PROTEIN FAM210B, MITOCHONDRIAL"/>
    <property type="match status" value="1"/>
</dbReference>
<evidence type="ECO:0000313" key="4">
    <source>
        <dbReference type="EMBL" id="KAG7326741.1"/>
    </source>
</evidence>
<dbReference type="Proteomes" id="UP000824219">
    <property type="component" value="Linkage Group LG11"/>
</dbReference>
<comment type="caution">
    <text evidence="4">The sequence shown here is derived from an EMBL/GenBank/DDBJ whole genome shotgun (WGS) entry which is preliminary data.</text>
</comment>
<keyword evidence="2" id="KW-0812">Transmembrane</keyword>
<evidence type="ECO:0000256" key="1">
    <source>
        <dbReference type="SAM" id="MobiDB-lite"/>
    </source>
</evidence>
<organism evidence="4 5">
    <name type="scientific">Hemibagrus wyckioides</name>
    <dbReference type="NCBI Taxonomy" id="337641"/>
    <lineage>
        <taxon>Eukaryota</taxon>
        <taxon>Metazoa</taxon>
        <taxon>Chordata</taxon>
        <taxon>Craniata</taxon>
        <taxon>Vertebrata</taxon>
        <taxon>Euteleostomi</taxon>
        <taxon>Actinopterygii</taxon>
        <taxon>Neopterygii</taxon>
        <taxon>Teleostei</taxon>
        <taxon>Ostariophysi</taxon>
        <taxon>Siluriformes</taxon>
        <taxon>Bagridae</taxon>
        <taxon>Hemibagrus</taxon>
    </lineage>
</organism>
<evidence type="ECO:0000256" key="2">
    <source>
        <dbReference type="SAM" id="Phobius"/>
    </source>
</evidence>
<keyword evidence="5" id="KW-1185">Reference proteome</keyword>
<feature type="region of interest" description="Disordered" evidence="1">
    <location>
        <begin position="146"/>
        <end position="185"/>
    </location>
</feature>
<protein>
    <recommendedName>
        <fullName evidence="3">DUF1279 domain-containing protein</fullName>
    </recommendedName>
</protein>
<dbReference type="EMBL" id="JAHKSW010000011">
    <property type="protein sequence ID" value="KAG7326741.1"/>
    <property type="molecule type" value="Genomic_DNA"/>
</dbReference>
<reference evidence="4 5" key="1">
    <citation type="submission" date="2021-06" db="EMBL/GenBank/DDBJ databases">
        <title>Chromosome-level genome assembly of the red-tail catfish (Hemibagrus wyckioides).</title>
        <authorList>
            <person name="Shao F."/>
        </authorList>
    </citation>
    <scope>NUCLEOTIDE SEQUENCE [LARGE SCALE GENOMIC DNA]</scope>
    <source>
        <strain evidence="4">EC202008001</strain>
        <tissue evidence="4">Blood</tissue>
    </source>
</reference>
<dbReference type="InterPro" id="IPR045866">
    <property type="entry name" value="FAM210A/B-like"/>
</dbReference>
<proteinExistence type="predicted"/>
<feature type="transmembrane region" description="Helical" evidence="2">
    <location>
        <begin position="258"/>
        <end position="275"/>
    </location>
</feature>
<evidence type="ECO:0000259" key="3">
    <source>
        <dbReference type="Pfam" id="PF06916"/>
    </source>
</evidence>